<sequence length="158" mass="17333">MRGHLRRERLSDDTGVSLVEVLIGVFVLSVGLFALLSTFIASSRSLMDEEGRAGATRAATQEIERLRAAGEVDLLDQVGEDPSTLEVEVAGRTYEITRHLSWMDATDPEEGDDEDLIYVGLDIRWTAAGSDRSVTFETAIDPAHVDDLSGAVVWRWVA</sequence>
<dbReference type="OrthoDB" id="5244741at2"/>
<keyword evidence="3" id="KW-1185">Reference proteome</keyword>
<organism evidence="2 3">
    <name type="scientific">Egibacter rhizosphaerae</name>
    <dbReference type="NCBI Taxonomy" id="1670831"/>
    <lineage>
        <taxon>Bacteria</taxon>
        <taxon>Bacillati</taxon>
        <taxon>Actinomycetota</taxon>
        <taxon>Nitriliruptoria</taxon>
        <taxon>Egibacterales</taxon>
        <taxon>Egibacteraceae</taxon>
        <taxon>Egibacter</taxon>
    </lineage>
</organism>
<keyword evidence="1" id="KW-0472">Membrane</keyword>
<accession>A0A411YJX4</accession>
<dbReference type="KEGG" id="erz:ER308_19300"/>
<dbReference type="InterPro" id="IPR012902">
    <property type="entry name" value="N_methyl_site"/>
</dbReference>
<dbReference type="EMBL" id="CP036402">
    <property type="protein sequence ID" value="QBI21504.1"/>
    <property type="molecule type" value="Genomic_DNA"/>
</dbReference>
<evidence type="ECO:0008006" key="4">
    <source>
        <dbReference type="Google" id="ProtNLM"/>
    </source>
</evidence>
<evidence type="ECO:0000313" key="2">
    <source>
        <dbReference type="EMBL" id="QBI21504.1"/>
    </source>
</evidence>
<reference evidence="2 3" key="1">
    <citation type="submission" date="2019-01" db="EMBL/GenBank/DDBJ databases">
        <title>Egibacter rhizosphaerae EGI 80759T.</title>
        <authorList>
            <person name="Chen D.-D."/>
            <person name="Tian Y."/>
            <person name="Jiao J.-Y."/>
            <person name="Zhang X.-T."/>
            <person name="Zhang Y.-G."/>
            <person name="Zhang Y."/>
            <person name="Xiao M."/>
            <person name="Shu W.-S."/>
            <person name="Li W.-J."/>
        </authorList>
    </citation>
    <scope>NUCLEOTIDE SEQUENCE [LARGE SCALE GENOMIC DNA]</scope>
    <source>
        <strain evidence="2 3">EGI 80759</strain>
    </source>
</reference>
<keyword evidence="1" id="KW-0812">Transmembrane</keyword>
<protein>
    <recommendedName>
        <fullName evidence="4">Type II secretion system protein</fullName>
    </recommendedName>
</protein>
<proteinExistence type="predicted"/>
<keyword evidence="1" id="KW-1133">Transmembrane helix</keyword>
<feature type="transmembrane region" description="Helical" evidence="1">
    <location>
        <begin position="21"/>
        <end position="41"/>
    </location>
</feature>
<evidence type="ECO:0000313" key="3">
    <source>
        <dbReference type="Proteomes" id="UP000291469"/>
    </source>
</evidence>
<gene>
    <name evidence="2" type="ORF">ER308_19300</name>
</gene>
<evidence type="ECO:0000256" key="1">
    <source>
        <dbReference type="SAM" id="Phobius"/>
    </source>
</evidence>
<dbReference type="AlphaFoldDB" id="A0A411YJX4"/>
<name>A0A411YJX4_9ACTN</name>
<dbReference type="RefSeq" id="WP_131156496.1">
    <property type="nucleotide sequence ID" value="NZ_CP036402.1"/>
</dbReference>
<dbReference type="PROSITE" id="PS00409">
    <property type="entry name" value="PROKAR_NTER_METHYL"/>
    <property type="match status" value="1"/>
</dbReference>
<dbReference type="Proteomes" id="UP000291469">
    <property type="component" value="Chromosome"/>
</dbReference>